<dbReference type="InterPro" id="IPR056509">
    <property type="entry name" value="Imm33-like"/>
</dbReference>
<keyword evidence="3" id="KW-1185">Reference proteome</keyword>
<organism evidence="2 3">
    <name type="scientific">Chryseobacterium vrystaatense</name>
    <dbReference type="NCBI Taxonomy" id="307480"/>
    <lineage>
        <taxon>Bacteria</taxon>
        <taxon>Pseudomonadati</taxon>
        <taxon>Bacteroidota</taxon>
        <taxon>Flavobacteriia</taxon>
        <taxon>Flavobacteriales</taxon>
        <taxon>Weeksellaceae</taxon>
        <taxon>Chryseobacterium group</taxon>
        <taxon>Chryseobacterium</taxon>
    </lineage>
</organism>
<sequence length="123" mass="14560">MDDNNYIKQKEEICEKYSQKKKKDLVELNSLIALGKNFNSKIQINGLRHPKTESLCGWYIWSGDDFDQENFDFFEPSHVYHLLHNASFVIKYLGLPIGNRFLIDNNGYEDIWFDQDLLLSDKH</sequence>
<evidence type="ECO:0000313" key="2">
    <source>
        <dbReference type="EMBL" id="KFF23777.1"/>
    </source>
</evidence>
<reference evidence="2 3" key="1">
    <citation type="submission" date="2014-07" db="EMBL/GenBank/DDBJ databases">
        <title>Genome of Chryseobacterium vrystaatense LMG 22846.</title>
        <authorList>
            <person name="Pipes S.E."/>
            <person name="Stropko S.J."/>
            <person name="Newman J.D."/>
        </authorList>
    </citation>
    <scope>NUCLEOTIDE SEQUENCE [LARGE SCALE GENOMIC DNA]</scope>
    <source>
        <strain evidence="2 3">LMG 22846</strain>
    </source>
</reference>
<proteinExistence type="predicted"/>
<protein>
    <recommendedName>
        <fullName evidence="1">Imm33-like domain-containing protein</fullName>
    </recommendedName>
</protein>
<dbReference type="EMBL" id="JPRI01000011">
    <property type="protein sequence ID" value="KFF23777.1"/>
    <property type="molecule type" value="Genomic_DNA"/>
</dbReference>
<feature type="domain" description="Imm33-like" evidence="1">
    <location>
        <begin position="10"/>
        <end position="114"/>
    </location>
</feature>
<name>A0ABR4UGZ5_9FLAO</name>
<accession>A0ABR4UGZ5</accession>
<gene>
    <name evidence="2" type="ORF">IW16_23045</name>
</gene>
<dbReference type="Pfam" id="PF24719">
    <property type="entry name" value="Imm33-like"/>
    <property type="match status" value="1"/>
</dbReference>
<comment type="caution">
    <text evidence="2">The sequence shown here is derived from an EMBL/GenBank/DDBJ whole genome shotgun (WGS) entry which is preliminary data.</text>
</comment>
<evidence type="ECO:0000313" key="3">
    <source>
        <dbReference type="Proteomes" id="UP000028719"/>
    </source>
</evidence>
<evidence type="ECO:0000259" key="1">
    <source>
        <dbReference type="Pfam" id="PF24719"/>
    </source>
</evidence>
<dbReference type="Proteomes" id="UP000028719">
    <property type="component" value="Unassembled WGS sequence"/>
</dbReference>